<sequence length="237" mass="26736">MDVIIPIFIFSLVLLATFLVYRKLIIQRQISFIKNYKFPETVKSKVSEIYPHLDSSELQQVMRGLKDYFYLIHIANKESVAMPSQIVDVAWHEFILFTREYDKFCSKAFGYFVHHTPAEGMKSPIEAQIGIKRAWELSCKRELINHFEPKRLPVIFALDARLKIKNGFYYELNCISSVSDKNDNIQKELRYCAGHISISADYAPTLDGKPAEGGRGCSGGGHYTGCSGSGGCSSSGD</sequence>
<protein>
    <submittedName>
        <fullName evidence="1">Uncharacterized protein</fullName>
    </submittedName>
</protein>
<dbReference type="STRING" id="1123010.SAMN02745724_01110"/>
<reference evidence="1 2" key="1">
    <citation type="submission" date="2016-10" db="EMBL/GenBank/DDBJ databases">
        <authorList>
            <person name="de Groot N.N."/>
        </authorList>
    </citation>
    <scope>NUCLEOTIDE SEQUENCE [LARGE SCALE GENOMIC DNA]</scope>
    <source>
        <strain evidence="1 2">DSM 6059</strain>
    </source>
</reference>
<evidence type="ECO:0000313" key="1">
    <source>
        <dbReference type="EMBL" id="SFC20377.1"/>
    </source>
</evidence>
<evidence type="ECO:0000313" key="2">
    <source>
        <dbReference type="Proteomes" id="UP000198862"/>
    </source>
</evidence>
<accession>A0A1I1H8Q4</accession>
<name>A0A1I1H8Q4_9GAMM</name>
<keyword evidence="2" id="KW-1185">Reference proteome</keyword>
<dbReference type="OrthoDB" id="278697at2"/>
<organism evidence="1 2">
    <name type="scientific">Pseudoalteromonas denitrificans DSM 6059</name>
    <dbReference type="NCBI Taxonomy" id="1123010"/>
    <lineage>
        <taxon>Bacteria</taxon>
        <taxon>Pseudomonadati</taxon>
        <taxon>Pseudomonadota</taxon>
        <taxon>Gammaproteobacteria</taxon>
        <taxon>Alteromonadales</taxon>
        <taxon>Pseudoalteromonadaceae</taxon>
        <taxon>Pseudoalteromonas</taxon>
    </lineage>
</organism>
<gene>
    <name evidence="1" type="ORF">SAMN02745724_01110</name>
</gene>
<proteinExistence type="predicted"/>
<dbReference type="AlphaFoldDB" id="A0A1I1H8Q4"/>
<dbReference type="EMBL" id="FOLO01000006">
    <property type="protein sequence ID" value="SFC20377.1"/>
    <property type="molecule type" value="Genomic_DNA"/>
</dbReference>
<dbReference type="RefSeq" id="WP_091981276.1">
    <property type="nucleotide sequence ID" value="NZ_FOLO01000006.1"/>
</dbReference>
<dbReference type="Proteomes" id="UP000198862">
    <property type="component" value="Unassembled WGS sequence"/>
</dbReference>